<dbReference type="Gene3D" id="1.25.40.10">
    <property type="entry name" value="Tetratricopeptide repeat domain"/>
    <property type="match status" value="1"/>
</dbReference>
<dbReference type="InterPro" id="IPR033891">
    <property type="entry name" value="TTC38"/>
</dbReference>
<gene>
    <name evidence="5" type="ORF">M5G21_25795</name>
</gene>
<dbReference type="PANTHER" id="PTHR16263:SF4">
    <property type="entry name" value="TETRATRICOPEPTIDE REPEAT PROTEIN 38"/>
    <property type="match status" value="1"/>
</dbReference>
<dbReference type="Proteomes" id="UP001148189">
    <property type="component" value="Unassembled WGS sequence"/>
</dbReference>
<dbReference type="CDD" id="cd05804">
    <property type="entry name" value="StaR_like"/>
    <property type="match status" value="1"/>
</dbReference>
<protein>
    <recommendedName>
        <fullName evidence="2">Tetratricopeptide repeat protein 38</fullName>
    </recommendedName>
</protein>
<evidence type="ECO:0000256" key="1">
    <source>
        <dbReference type="ARBA" id="ARBA00005857"/>
    </source>
</evidence>
<evidence type="ECO:0000256" key="4">
    <source>
        <dbReference type="ARBA" id="ARBA00022803"/>
    </source>
</evidence>
<evidence type="ECO:0000256" key="2">
    <source>
        <dbReference type="ARBA" id="ARBA00019992"/>
    </source>
</evidence>
<evidence type="ECO:0000313" key="6">
    <source>
        <dbReference type="Proteomes" id="UP001148189"/>
    </source>
</evidence>
<keyword evidence="6" id="KW-1185">Reference proteome</keyword>
<dbReference type="EMBL" id="JAMDHD010000048">
    <property type="protein sequence ID" value="MDD0988374.1"/>
    <property type="molecule type" value="Genomic_DNA"/>
</dbReference>
<accession>A0ABT5NLJ5</accession>
<evidence type="ECO:0000256" key="3">
    <source>
        <dbReference type="ARBA" id="ARBA00022737"/>
    </source>
</evidence>
<dbReference type="RefSeq" id="WP_170045667.1">
    <property type="nucleotide sequence ID" value="NZ_JAMDHD010000048.1"/>
</dbReference>
<reference evidence="5" key="1">
    <citation type="submission" date="2022-05" db="EMBL/GenBank/DDBJ databases">
        <title>Novel Pseudomonas spp. Isolated from a Rainbow Trout Aquaculture Facility.</title>
        <authorList>
            <person name="Testerman T."/>
            <person name="Graf J."/>
        </authorList>
    </citation>
    <scope>NUCLEOTIDE SEQUENCE</scope>
    <source>
        <strain evidence="5">ID1050</strain>
    </source>
</reference>
<organism evidence="5 6">
    <name type="scientific">Pseudomonas shahriarae</name>
    <dbReference type="NCBI Taxonomy" id="2745512"/>
    <lineage>
        <taxon>Bacteria</taxon>
        <taxon>Pseudomonadati</taxon>
        <taxon>Pseudomonadota</taxon>
        <taxon>Gammaproteobacteria</taxon>
        <taxon>Pseudomonadales</taxon>
        <taxon>Pseudomonadaceae</taxon>
        <taxon>Pseudomonas</taxon>
    </lineage>
</organism>
<comment type="similarity">
    <text evidence="1">Belongs to the TTC38 family.</text>
</comment>
<sequence length="402" mass="46424">MVAQWKTDGISALWPEINGPFLSLRGIPEHLMPVTETQELYKDLLLGFDAITSCEMKELYKFKLFLNRMHQRSNLPPELLLIHKAFIAWVNFEYERARTLFTQHLKAYPSDIITIFFVHMLDFCTGKTPRLTAEFSFCEPHIPHTHALYSYYLAIKSFVLCEDQCFQEALELGLEAVRLIPHNIYGIHATAHALHEMGRWQELSSFLIDCKPDWIENSGMRMHVYWHMAIAHERCNEVEQALQAFEELYELKDSPFAKQDLDAVGFLWRLRLKATDSKFNAIWERLALLWTGSVSGSTSYFHKIHAALAFSATSQTLLIEKQIAESDGFGIEPEAHRAGLDVLKGILLFTLKRYHESLALLRTSRDQWPLLGGSRAQREVLDLTLEYIELKTRPIVEERAPA</sequence>
<keyword evidence="4" id="KW-0802">TPR repeat</keyword>
<name>A0ABT5NLJ5_9PSED</name>
<evidence type="ECO:0000313" key="5">
    <source>
        <dbReference type="EMBL" id="MDD0988374.1"/>
    </source>
</evidence>
<dbReference type="InterPro" id="IPR011990">
    <property type="entry name" value="TPR-like_helical_dom_sf"/>
</dbReference>
<dbReference type="SUPFAM" id="SSF48452">
    <property type="entry name" value="TPR-like"/>
    <property type="match status" value="1"/>
</dbReference>
<comment type="caution">
    <text evidence="5">The sequence shown here is derived from an EMBL/GenBank/DDBJ whole genome shotgun (WGS) entry which is preliminary data.</text>
</comment>
<dbReference type="PANTHER" id="PTHR16263">
    <property type="entry name" value="TETRATRICOPEPTIDE REPEAT PROTEIN 38"/>
    <property type="match status" value="1"/>
</dbReference>
<proteinExistence type="inferred from homology"/>
<keyword evidence="3" id="KW-0677">Repeat</keyword>